<evidence type="ECO:0000313" key="2">
    <source>
        <dbReference type="Proteomes" id="UP000499080"/>
    </source>
</evidence>
<reference evidence="1 2" key="1">
    <citation type="journal article" date="2019" name="Sci. Rep.">
        <title>Orb-weaving spider Araneus ventricosus genome elucidates the spidroin gene catalogue.</title>
        <authorList>
            <person name="Kono N."/>
            <person name="Nakamura H."/>
            <person name="Ohtoshi R."/>
            <person name="Moran D.A.P."/>
            <person name="Shinohara A."/>
            <person name="Yoshida Y."/>
            <person name="Fujiwara M."/>
            <person name="Mori M."/>
            <person name="Tomita M."/>
            <person name="Arakawa K."/>
        </authorList>
    </citation>
    <scope>NUCLEOTIDE SEQUENCE [LARGE SCALE GENOMIC DNA]</scope>
</reference>
<gene>
    <name evidence="1" type="ORF">AVEN_112364_1</name>
</gene>
<sequence length="48" mass="5699">MTFTILVAETALSLFTDPQYSVFWDAEKDEFLTEHQPLLSRLFFSWLN</sequence>
<proteinExistence type="predicted"/>
<name>A0A4Y2W7B3_ARAVE</name>
<evidence type="ECO:0000313" key="1">
    <source>
        <dbReference type="EMBL" id="GBO32791.1"/>
    </source>
</evidence>
<feature type="non-terminal residue" evidence="1">
    <location>
        <position position="48"/>
    </location>
</feature>
<accession>A0A4Y2W7B3</accession>
<dbReference type="EMBL" id="BGPR01056273">
    <property type="protein sequence ID" value="GBO32791.1"/>
    <property type="molecule type" value="Genomic_DNA"/>
</dbReference>
<dbReference type="OrthoDB" id="10524658at2759"/>
<organism evidence="1 2">
    <name type="scientific">Araneus ventricosus</name>
    <name type="common">Orbweaver spider</name>
    <name type="synonym">Epeira ventricosa</name>
    <dbReference type="NCBI Taxonomy" id="182803"/>
    <lineage>
        <taxon>Eukaryota</taxon>
        <taxon>Metazoa</taxon>
        <taxon>Ecdysozoa</taxon>
        <taxon>Arthropoda</taxon>
        <taxon>Chelicerata</taxon>
        <taxon>Arachnida</taxon>
        <taxon>Araneae</taxon>
        <taxon>Araneomorphae</taxon>
        <taxon>Entelegynae</taxon>
        <taxon>Araneoidea</taxon>
        <taxon>Araneidae</taxon>
        <taxon>Araneus</taxon>
    </lineage>
</organism>
<keyword evidence="2" id="KW-1185">Reference proteome</keyword>
<protein>
    <submittedName>
        <fullName evidence="1">Uncharacterized protein</fullName>
    </submittedName>
</protein>
<dbReference type="AlphaFoldDB" id="A0A4Y2W7B3"/>
<comment type="caution">
    <text evidence="1">The sequence shown here is derived from an EMBL/GenBank/DDBJ whole genome shotgun (WGS) entry which is preliminary data.</text>
</comment>
<dbReference type="Proteomes" id="UP000499080">
    <property type="component" value="Unassembled WGS sequence"/>
</dbReference>